<keyword evidence="2" id="KW-1185">Reference proteome</keyword>
<gene>
    <name evidence="1" type="ORF">SOO65_13115</name>
</gene>
<accession>A0AAX4HK62</accession>
<dbReference type="KEGG" id="psti:SOO65_13115"/>
<organism evidence="1 2">
    <name type="scientific">Peredibacter starrii</name>
    <dbReference type="NCBI Taxonomy" id="28202"/>
    <lineage>
        <taxon>Bacteria</taxon>
        <taxon>Pseudomonadati</taxon>
        <taxon>Bdellovibrionota</taxon>
        <taxon>Bacteriovoracia</taxon>
        <taxon>Bacteriovoracales</taxon>
        <taxon>Bacteriovoracaceae</taxon>
        <taxon>Peredibacter</taxon>
    </lineage>
</organism>
<evidence type="ECO:0000313" key="2">
    <source>
        <dbReference type="Proteomes" id="UP001324634"/>
    </source>
</evidence>
<dbReference type="Proteomes" id="UP001324634">
    <property type="component" value="Chromosome"/>
</dbReference>
<dbReference type="AlphaFoldDB" id="A0AAX4HK62"/>
<proteinExistence type="predicted"/>
<name>A0AAX4HK62_9BACT</name>
<sequence length="222" mass="25546">MKKWIFSLALVFTVSLNQSQSQEMIIDHKHDHAPGVFSPMDPEYLDPAKVQTGHLSVKGMQVTNYNQEARAKLDSAFALLERVVNTEEFKERVINFRNTKGERAFASNKGLSNEEIYDIFMEGRETLQQDTPGEMNFYLNMYNRPWSKVIGYTTGDTNVINTNWKYYKNFTVDSVVSNLAHEWTHKIGFDHKSAAEHDSAPYAIGYIVGDMARQILKKEELH</sequence>
<dbReference type="EMBL" id="CP139487">
    <property type="protein sequence ID" value="WPU63629.1"/>
    <property type="molecule type" value="Genomic_DNA"/>
</dbReference>
<reference evidence="1 2" key="1">
    <citation type="submission" date="2023-11" db="EMBL/GenBank/DDBJ databases">
        <title>Peredibacter starrii A3.12.</title>
        <authorList>
            <person name="Mitchell R.J."/>
        </authorList>
    </citation>
    <scope>NUCLEOTIDE SEQUENCE [LARGE SCALE GENOMIC DNA]</scope>
    <source>
        <strain evidence="1 2">A3.12</strain>
    </source>
</reference>
<evidence type="ECO:0000313" key="1">
    <source>
        <dbReference type="EMBL" id="WPU63629.1"/>
    </source>
</evidence>
<dbReference type="RefSeq" id="WP_321390681.1">
    <property type="nucleotide sequence ID" value="NZ_CP139487.1"/>
</dbReference>
<protein>
    <submittedName>
        <fullName evidence="1">Uncharacterized protein</fullName>
    </submittedName>
</protein>